<dbReference type="EMBL" id="JACHJU010000001">
    <property type="protein sequence ID" value="MBB4935756.1"/>
    <property type="molecule type" value="Genomic_DNA"/>
</dbReference>
<reference evidence="1 2" key="1">
    <citation type="submission" date="2020-08" db="EMBL/GenBank/DDBJ databases">
        <title>Sequencing the genomes of 1000 actinobacteria strains.</title>
        <authorList>
            <person name="Klenk H.-P."/>
        </authorList>
    </citation>
    <scope>NUCLEOTIDE SEQUENCE [LARGE SCALE GENOMIC DNA]</scope>
    <source>
        <strain evidence="1 2">DSM 43023</strain>
    </source>
</reference>
<comment type="caution">
    <text evidence="1">The sequence shown here is derived from an EMBL/GenBank/DDBJ whole genome shotgun (WGS) entry which is preliminary data.</text>
</comment>
<protein>
    <submittedName>
        <fullName evidence="1">Transposase</fullName>
    </submittedName>
</protein>
<sequence>MNGGRIADAQFSAAAPVYDRLLGRLRANGVEGTGSYGAGLVRHLRAEGLVVIEVNRPDRW</sequence>
<evidence type="ECO:0000313" key="2">
    <source>
        <dbReference type="Proteomes" id="UP000534286"/>
    </source>
</evidence>
<dbReference type="RefSeq" id="WP_184751880.1">
    <property type="nucleotide sequence ID" value="NZ_BAABEK010000028.1"/>
</dbReference>
<name>A0A7W7RQL7_9ACTN</name>
<proteinExistence type="predicted"/>
<gene>
    <name evidence="1" type="ORF">FHR32_000061</name>
</gene>
<keyword evidence="2" id="KW-1185">Reference proteome</keyword>
<organism evidence="1 2">
    <name type="scientific">Streptosporangium album</name>
    <dbReference type="NCBI Taxonomy" id="47479"/>
    <lineage>
        <taxon>Bacteria</taxon>
        <taxon>Bacillati</taxon>
        <taxon>Actinomycetota</taxon>
        <taxon>Actinomycetes</taxon>
        <taxon>Streptosporangiales</taxon>
        <taxon>Streptosporangiaceae</taxon>
        <taxon>Streptosporangium</taxon>
    </lineage>
</organism>
<evidence type="ECO:0000313" key="1">
    <source>
        <dbReference type="EMBL" id="MBB4935756.1"/>
    </source>
</evidence>
<dbReference type="Proteomes" id="UP000534286">
    <property type="component" value="Unassembled WGS sequence"/>
</dbReference>
<accession>A0A7W7RQL7</accession>
<dbReference type="AlphaFoldDB" id="A0A7W7RQL7"/>